<protein>
    <submittedName>
        <fullName evidence="2">Uncharacterized protein</fullName>
    </submittedName>
</protein>
<sequence length="93" mass="10926">MDPVDKEQAEKAFRIIADTFSKVWTAVKAVVQGIGEGLIATVREAQPFLEEVQRLETKRAKRRRQVTYRKKKSQAKRKVWKKHGLQGRRRNHK</sequence>
<comment type="caution">
    <text evidence="2">The sequence shown here is derived from an EMBL/GenBank/DDBJ whole genome shotgun (WGS) entry which is preliminary data.</text>
</comment>
<proteinExistence type="predicted"/>
<dbReference type="EMBL" id="JARPRR010000028">
    <property type="protein sequence ID" value="MDG0955783.1"/>
    <property type="molecule type" value="Genomic_DNA"/>
</dbReference>
<dbReference type="AlphaFoldDB" id="A0AAJ1K6R1"/>
<evidence type="ECO:0000313" key="3">
    <source>
        <dbReference type="Proteomes" id="UP001216801"/>
    </source>
</evidence>
<accession>A0AAJ1K6R1</accession>
<evidence type="ECO:0000256" key="1">
    <source>
        <dbReference type="SAM" id="MobiDB-lite"/>
    </source>
</evidence>
<name>A0AAJ1K6R1_9BACI</name>
<gene>
    <name evidence="2" type="ORF">P6U19_24765</name>
</gene>
<dbReference type="RefSeq" id="WP_277616923.1">
    <property type="nucleotide sequence ID" value="NZ_JARPRP010000023.1"/>
</dbReference>
<reference evidence="2" key="1">
    <citation type="submission" date="2023-03" db="EMBL/GenBank/DDBJ databases">
        <title>Genetic diversity of Bacillus cereus sensu lato isolates from Slovenia.</title>
        <authorList>
            <person name="Abdelli M."/>
        </authorList>
    </citation>
    <scope>NUCLEOTIDE SEQUENCE</scope>
    <source>
        <strain evidence="2">SIBC39</strain>
    </source>
</reference>
<evidence type="ECO:0000313" key="2">
    <source>
        <dbReference type="EMBL" id="MDG0955783.1"/>
    </source>
</evidence>
<feature type="region of interest" description="Disordered" evidence="1">
    <location>
        <begin position="60"/>
        <end position="93"/>
    </location>
</feature>
<organism evidence="2 3">
    <name type="scientific">Bacillus paranthracis</name>
    <dbReference type="NCBI Taxonomy" id="2026186"/>
    <lineage>
        <taxon>Bacteria</taxon>
        <taxon>Bacillati</taxon>
        <taxon>Bacillota</taxon>
        <taxon>Bacilli</taxon>
        <taxon>Bacillales</taxon>
        <taxon>Bacillaceae</taxon>
        <taxon>Bacillus</taxon>
        <taxon>Bacillus cereus group</taxon>
    </lineage>
</organism>
<dbReference type="Proteomes" id="UP001216801">
    <property type="component" value="Unassembled WGS sequence"/>
</dbReference>